<dbReference type="GO" id="GO:0009378">
    <property type="term" value="F:four-way junction helicase activity"/>
    <property type="evidence" value="ECO:0007669"/>
    <property type="project" value="TreeGrafter"/>
</dbReference>
<feature type="region of interest" description="Disordered" evidence="12">
    <location>
        <begin position="220"/>
        <end position="481"/>
    </location>
</feature>
<dbReference type="PROSITE" id="PS51194">
    <property type="entry name" value="HELICASE_CTER"/>
    <property type="match status" value="1"/>
</dbReference>
<feature type="compositionally biased region" description="Basic and acidic residues" evidence="12">
    <location>
        <begin position="220"/>
        <end position="247"/>
    </location>
</feature>
<dbReference type="InterPro" id="IPR004589">
    <property type="entry name" value="DNA_helicase_ATP-dep_RecQ"/>
</dbReference>
<feature type="region of interest" description="Disordered" evidence="12">
    <location>
        <begin position="1128"/>
        <end position="1147"/>
    </location>
</feature>
<keyword evidence="6" id="KW-0067">ATP-binding</keyword>
<dbReference type="GO" id="GO:0016787">
    <property type="term" value="F:hydrolase activity"/>
    <property type="evidence" value="ECO:0007669"/>
    <property type="project" value="UniProtKB-KW"/>
</dbReference>
<feature type="domain" description="Helicase C-terminal" evidence="14">
    <location>
        <begin position="797"/>
        <end position="953"/>
    </location>
</feature>
<comment type="similarity">
    <text evidence="1">Belongs to the GPN-loop GTPase family.</text>
</comment>
<evidence type="ECO:0000256" key="4">
    <source>
        <dbReference type="ARBA" id="ARBA00022801"/>
    </source>
</evidence>
<dbReference type="NCBIfam" id="TIGR00614">
    <property type="entry name" value="recQ_fam"/>
    <property type="match status" value="1"/>
</dbReference>
<dbReference type="GO" id="GO:0000724">
    <property type="term" value="P:double-strand break repair via homologous recombination"/>
    <property type="evidence" value="ECO:0007669"/>
    <property type="project" value="TreeGrafter"/>
</dbReference>
<evidence type="ECO:0000259" key="13">
    <source>
        <dbReference type="PROSITE" id="PS51192"/>
    </source>
</evidence>
<feature type="compositionally biased region" description="Acidic residues" evidence="12">
    <location>
        <begin position="316"/>
        <end position="333"/>
    </location>
</feature>
<evidence type="ECO:0000256" key="10">
    <source>
        <dbReference type="ARBA" id="ARBA00034617"/>
    </source>
</evidence>
<feature type="compositionally biased region" description="Low complexity" evidence="12">
    <location>
        <begin position="401"/>
        <end position="410"/>
    </location>
</feature>
<dbReference type="Pfam" id="PF00271">
    <property type="entry name" value="Helicase_C"/>
    <property type="match status" value="1"/>
</dbReference>
<evidence type="ECO:0000313" key="16">
    <source>
        <dbReference type="Proteomes" id="UP000559256"/>
    </source>
</evidence>
<evidence type="ECO:0000256" key="8">
    <source>
        <dbReference type="ARBA" id="ARBA00023134"/>
    </source>
</evidence>
<dbReference type="Gene3D" id="3.40.50.300">
    <property type="entry name" value="P-loop containing nucleotide triphosphate hydrolases"/>
    <property type="match status" value="3"/>
</dbReference>
<evidence type="ECO:0000256" key="9">
    <source>
        <dbReference type="ARBA" id="ARBA00023235"/>
    </source>
</evidence>
<reference evidence="15 16" key="1">
    <citation type="journal article" date="2020" name="ISME J.">
        <title>Uncovering the hidden diversity of litter-decomposition mechanisms in mushroom-forming fungi.</title>
        <authorList>
            <person name="Floudas D."/>
            <person name="Bentzer J."/>
            <person name="Ahren D."/>
            <person name="Johansson T."/>
            <person name="Persson P."/>
            <person name="Tunlid A."/>
        </authorList>
    </citation>
    <scope>NUCLEOTIDE SEQUENCE [LARGE SCALE GENOMIC DNA]</scope>
    <source>
        <strain evidence="15 16">CBS 291.85</strain>
    </source>
</reference>
<evidence type="ECO:0000256" key="1">
    <source>
        <dbReference type="ARBA" id="ARBA00005290"/>
    </source>
</evidence>
<keyword evidence="4" id="KW-0378">Hydrolase</keyword>
<evidence type="ECO:0000256" key="11">
    <source>
        <dbReference type="ARBA" id="ARBA00034808"/>
    </source>
</evidence>
<dbReference type="InterPro" id="IPR001650">
    <property type="entry name" value="Helicase_C-like"/>
</dbReference>
<comment type="caution">
    <text evidence="15">The sequence shown here is derived from an EMBL/GenBank/DDBJ whole genome shotgun (WGS) entry which is preliminary data.</text>
</comment>
<dbReference type="GO" id="GO:0005524">
    <property type="term" value="F:ATP binding"/>
    <property type="evidence" value="ECO:0007669"/>
    <property type="project" value="UniProtKB-KW"/>
</dbReference>
<comment type="similarity">
    <text evidence="2">Belongs to the helicase family. RecQ subfamily.</text>
</comment>
<feature type="compositionally biased region" description="Polar residues" evidence="12">
    <location>
        <begin position="430"/>
        <end position="442"/>
    </location>
</feature>
<organism evidence="15 16">
    <name type="scientific">Tetrapyrgos nigripes</name>
    <dbReference type="NCBI Taxonomy" id="182062"/>
    <lineage>
        <taxon>Eukaryota</taxon>
        <taxon>Fungi</taxon>
        <taxon>Dikarya</taxon>
        <taxon>Basidiomycota</taxon>
        <taxon>Agaricomycotina</taxon>
        <taxon>Agaricomycetes</taxon>
        <taxon>Agaricomycetidae</taxon>
        <taxon>Agaricales</taxon>
        <taxon>Marasmiineae</taxon>
        <taxon>Marasmiaceae</taxon>
        <taxon>Tetrapyrgos</taxon>
    </lineage>
</organism>
<keyword evidence="8" id="KW-0342">GTP-binding</keyword>
<dbReference type="GO" id="GO:0003677">
    <property type="term" value="F:DNA binding"/>
    <property type="evidence" value="ECO:0007669"/>
    <property type="project" value="UniProtKB-KW"/>
</dbReference>
<dbReference type="GO" id="GO:0043138">
    <property type="term" value="F:3'-5' DNA helicase activity"/>
    <property type="evidence" value="ECO:0007669"/>
    <property type="project" value="UniProtKB-EC"/>
</dbReference>
<dbReference type="InterPro" id="IPR027417">
    <property type="entry name" value="P-loop_NTPase"/>
</dbReference>
<dbReference type="InterPro" id="IPR014001">
    <property type="entry name" value="Helicase_ATP-bd"/>
</dbReference>
<evidence type="ECO:0000256" key="3">
    <source>
        <dbReference type="ARBA" id="ARBA00022741"/>
    </source>
</evidence>
<evidence type="ECO:0000256" key="2">
    <source>
        <dbReference type="ARBA" id="ARBA00005446"/>
    </source>
</evidence>
<evidence type="ECO:0000256" key="5">
    <source>
        <dbReference type="ARBA" id="ARBA00022806"/>
    </source>
</evidence>
<comment type="catalytic activity">
    <reaction evidence="10">
        <text>Couples ATP hydrolysis with the unwinding of duplex DNA by translocating in the 3'-5' direction.</text>
        <dbReference type="EC" id="5.6.2.4"/>
    </reaction>
</comment>
<evidence type="ECO:0000313" key="15">
    <source>
        <dbReference type="EMBL" id="KAF5370331.1"/>
    </source>
</evidence>
<dbReference type="PANTHER" id="PTHR13710">
    <property type="entry name" value="DNA HELICASE RECQ FAMILY MEMBER"/>
    <property type="match status" value="1"/>
</dbReference>
<dbReference type="Pfam" id="PF00270">
    <property type="entry name" value="DEAD"/>
    <property type="match status" value="1"/>
</dbReference>
<feature type="compositionally biased region" description="Polar residues" evidence="12">
    <location>
        <begin position="299"/>
        <end position="315"/>
    </location>
</feature>
<proteinExistence type="inferred from homology"/>
<dbReference type="InterPro" id="IPR011545">
    <property type="entry name" value="DEAD/DEAH_box_helicase_dom"/>
</dbReference>
<dbReference type="GO" id="GO:0005737">
    <property type="term" value="C:cytoplasm"/>
    <property type="evidence" value="ECO:0007669"/>
    <property type="project" value="TreeGrafter"/>
</dbReference>
<dbReference type="EC" id="5.6.2.4" evidence="11"/>
<feature type="region of interest" description="Disordered" evidence="12">
    <location>
        <begin position="1157"/>
        <end position="1260"/>
    </location>
</feature>
<sequence>MSCQVELSTNHESVKRIVDRLLKSSGFRLAAVHLCDAHYVTDASKYISVLLLSLRTMLHLELPHVNVLSKIDLISQYGELDFNLDFYTEVQDLTYLENILSTSSPRFAALNMALISVIEDYSLVGFETLAVEDKNSMLNLTHAIDRATGYIFVPKSVSAPSHTTETPINLSAPSASKPNSFSLFASAAGLLRGPMSDVRDVQERWIDAKEEYDAFENREWRKEGERVRDERARVEAEAAEQKQKEAATKSSGDGGVGRIRERDMTSLVDFDELDLLDDRENGGNMQDPDEDSDDPLYLGSTSGENYLNDTPIQGNDSDDDDGGGGDDDDDSDAEIAKNLPGSQTKTKALVARTGPLFQKPSRKVSSLSRSRVGMDAAHSATVDFEDSDHDSDIQEIPNPNPRRSSSPQSSFVGTSSEDEDEEEDEEDATKTISISGSSQTLVAPSPLSESFRESSSPSTEPESVPRVRSLPSRREKIEDKLATLREKEKRLDSEILERRVRKKRIQEEADTLEEQLRVEGTSSAGAPDPDRSGSAASILGDMDWDENDDYLMEADAGNVTQVDYMSDAFDWDDKVKEELHSSFGIAELRSCQLGAINATLDGRDIVCVMPTGGGKSLTYQLPAVISSGITVVISPHLSLIQDQIMHLEALGVIAASLNSTTSSSEAGNVYKRLAAIAKRPPGTAASEEEIKILYVTPEKIVMSKGLWAILGDLNKNRHFMVDEAHCIPQLSNFRPHYRNLGLLRESFPSVPISALSATLPHKILSDVLEVLKLKPISDGRDNLRYKVFPKTDKRLSSMQRLGKYVHDHHWRESGIVYCSTKSLCEEMVTVLAKCGIHADFYHAQRPDEAKERVHRNWIEGRIKVIPTYIHGECKPAFGLGIDKPDIRFVLHYDLPHTLGHYYQETGRAGRDGKVADCVLYFRIHDTLKQLSLLQENIPLHNLASLESNKQGCLAMLAFAMDLVKCRKLQFEEYILRLLIRHLNSTSSGNVCGQCDNCQRSADSFVQLDITGNAWVVLDCLRWDGSLAFTDLADKARKKFRAMEKGTEGTVCSMTENDTKRLIGYLLISGHLDVTLSRTSHNNCQVYLVLGPAARELISLSVVKRLKESGVKPMYCHFFKSGRTLRLERQKQSTAKHPSATHGYGTRSKFRSIKVALDPVQSEDEDGDSEDEEDEVGDSEHEAQPDAEDGDTGDEDGSSENENRDTICSEDEGSGVRSKVFLGRKRTRSSRVEVISALSDSGEMTDDRVHPNKRRKTDLVSRPHARRIRYCRGQKHAMNSCIYASQAR</sequence>
<evidence type="ECO:0000256" key="12">
    <source>
        <dbReference type="SAM" id="MobiDB-lite"/>
    </source>
</evidence>
<dbReference type="PANTHER" id="PTHR13710:SF105">
    <property type="entry name" value="ATP-DEPENDENT DNA HELICASE Q1"/>
    <property type="match status" value="1"/>
</dbReference>
<feature type="compositionally biased region" description="Acidic residues" evidence="12">
    <location>
        <begin position="1184"/>
        <end position="1198"/>
    </location>
</feature>
<keyword evidence="16" id="KW-1185">Reference proteome</keyword>
<evidence type="ECO:0000256" key="6">
    <source>
        <dbReference type="ARBA" id="ARBA00022840"/>
    </source>
</evidence>
<feature type="compositionally biased region" description="Basic and acidic residues" evidence="12">
    <location>
        <begin position="472"/>
        <end position="481"/>
    </location>
</feature>
<feature type="compositionally biased region" description="Acidic residues" evidence="12">
    <location>
        <begin position="1160"/>
        <end position="1176"/>
    </location>
</feature>
<dbReference type="SMART" id="SM00490">
    <property type="entry name" value="HELICc"/>
    <property type="match status" value="1"/>
</dbReference>
<dbReference type="GO" id="GO:0005694">
    <property type="term" value="C:chromosome"/>
    <property type="evidence" value="ECO:0007669"/>
    <property type="project" value="TreeGrafter"/>
</dbReference>
<dbReference type="SMART" id="SM00487">
    <property type="entry name" value="DEXDc"/>
    <property type="match status" value="1"/>
</dbReference>
<evidence type="ECO:0000259" key="14">
    <source>
        <dbReference type="PROSITE" id="PS51194"/>
    </source>
</evidence>
<keyword evidence="5" id="KW-0347">Helicase</keyword>
<dbReference type="OrthoDB" id="5839at2759"/>
<keyword evidence="9" id="KW-0413">Isomerase</keyword>
<feature type="compositionally biased region" description="Low complexity" evidence="12">
    <location>
        <begin position="444"/>
        <end position="470"/>
    </location>
</feature>
<name>A0A8H5GSQ4_9AGAR</name>
<dbReference type="Proteomes" id="UP000559256">
    <property type="component" value="Unassembled WGS sequence"/>
</dbReference>
<dbReference type="SUPFAM" id="SSF52540">
    <property type="entry name" value="P-loop containing nucleoside triphosphate hydrolases"/>
    <property type="match status" value="2"/>
</dbReference>
<feature type="region of interest" description="Disordered" evidence="12">
    <location>
        <begin position="512"/>
        <end position="537"/>
    </location>
</feature>
<dbReference type="Pfam" id="PF03029">
    <property type="entry name" value="ATP_bind_1"/>
    <property type="match status" value="1"/>
</dbReference>
<gene>
    <name evidence="15" type="ORF">D9758_007004</name>
</gene>
<keyword evidence="7" id="KW-0238">DNA-binding</keyword>
<protein>
    <recommendedName>
        <fullName evidence="11">DNA 3'-5' helicase</fullName>
        <ecNumber evidence="11">5.6.2.4</ecNumber>
    </recommendedName>
</protein>
<feature type="compositionally biased region" description="Acidic residues" evidence="12">
    <location>
        <begin position="416"/>
        <end position="427"/>
    </location>
</feature>
<dbReference type="GO" id="GO:0005525">
    <property type="term" value="F:GTP binding"/>
    <property type="evidence" value="ECO:0007669"/>
    <property type="project" value="UniProtKB-KW"/>
</dbReference>
<dbReference type="EMBL" id="JAACJM010000011">
    <property type="protein sequence ID" value="KAF5370331.1"/>
    <property type="molecule type" value="Genomic_DNA"/>
</dbReference>
<dbReference type="InterPro" id="IPR004130">
    <property type="entry name" value="Gpn"/>
</dbReference>
<evidence type="ECO:0000256" key="7">
    <source>
        <dbReference type="ARBA" id="ARBA00023125"/>
    </source>
</evidence>
<dbReference type="PROSITE" id="PS51192">
    <property type="entry name" value="HELICASE_ATP_BIND_1"/>
    <property type="match status" value="1"/>
</dbReference>
<feature type="domain" description="Helicase ATP-binding" evidence="13">
    <location>
        <begin position="596"/>
        <end position="777"/>
    </location>
</feature>
<keyword evidence="3" id="KW-0547">Nucleotide-binding</keyword>
<accession>A0A8H5GSQ4</accession>